<gene>
    <name evidence="1" type="ORF">yc1106_01714</name>
</gene>
<evidence type="ECO:0000313" key="1">
    <source>
        <dbReference type="EMBL" id="USP74440.1"/>
    </source>
</evidence>
<accession>A0A9Q9DPU2</accession>
<keyword evidence="2" id="KW-1185">Reference proteome</keyword>
<dbReference type="Proteomes" id="UP001056012">
    <property type="component" value="Chromosome 1"/>
</dbReference>
<sequence>MPLRETDPHFKAEIFEKAKAVLSAKFGVCEYDLPLPLLLVDEYAEKPLPCHESAEETISISAHMSARIHAFYEQIAAAYNRIENPPPPATIGIKLEIQPQNFDPEEPECHHRRYHSRRLQLHDPERLPDLPFVSSLAIRSRSYGSDVDTAKDIRPLSPLVPLQCLVHLPAIEEWNASWLWERPMPATMPSRVMREHYS</sequence>
<organism evidence="1 2">
    <name type="scientific">Curvularia clavata</name>
    <dbReference type="NCBI Taxonomy" id="95742"/>
    <lineage>
        <taxon>Eukaryota</taxon>
        <taxon>Fungi</taxon>
        <taxon>Dikarya</taxon>
        <taxon>Ascomycota</taxon>
        <taxon>Pezizomycotina</taxon>
        <taxon>Dothideomycetes</taxon>
        <taxon>Pleosporomycetidae</taxon>
        <taxon>Pleosporales</taxon>
        <taxon>Pleosporineae</taxon>
        <taxon>Pleosporaceae</taxon>
        <taxon>Curvularia</taxon>
    </lineage>
</organism>
<name>A0A9Q9DPU2_CURCL</name>
<protein>
    <submittedName>
        <fullName evidence="1">Uncharacterized protein</fullName>
    </submittedName>
</protein>
<dbReference type="VEuPathDB" id="FungiDB:yc1106_01714"/>
<proteinExistence type="predicted"/>
<dbReference type="AlphaFoldDB" id="A0A9Q9DPU2"/>
<evidence type="ECO:0000313" key="2">
    <source>
        <dbReference type="Proteomes" id="UP001056012"/>
    </source>
</evidence>
<dbReference type="OrthoDB" id="5985073at2759"/>
<reference evidence="1" key="1">
    <citation type="submission" date="2021-12" db="EMBL/GenBank/DDBJ databases">
        <title>Curvularia clavata genome.</title>
        <authorList>
            <person name="Cao Y."/>
        </authorList>
    </citation>
    <scope>NUCLEOTIDE SEQUENCE</scope>
    <source>
        <strain evidence="1">Yc1106</strain>
    </source>
</reference>
<dbReference type="EMBL" id="CP089274">
    <property type="protein sequence ID" value="USP74440.1"/>
    <property type="molecule type" value="Genomic_DNA"/>
</dbReference>